<organism evidence="6 7">
    <name type="scientific">Pedobacter jeongneungensis</name>
    <dbReference type="NCBI Taxonomy" id="947309"/>
    <lineage>
        <taxon>Bacteria</taxon>
        <taxon>Pseudomonadati</taxon>
        <taxon>Bacteroidota</taxon>
        <taxon>Sphingobacteriia</taxon>
        <taxon>Sphingobacteriales</taxon>
        <taxon>Sphingobacteriaceae</taxon>
        <taxon>Pedobacter</taxon>
    </lineage>
</organism>
<proteinExistence type="predicted"/>
<dbReference type="InterPro" id="IPR014001">
    <property type="entry name" value="Helicase_ATP-bd"/>
</dbReference>
<evidence type="ECO:0000313" key="6">
    <source>
        <dbReference type="EMBL" id="GAA4204892.1"/>
    </source>
</evidence>
<feature type="domain" description="Helicase ATP-binding" evidence="5">
    <location>
        <begin position="137"/>
        <end position="298"/>
    </location>
</feature>
<dbReference type="EMBL" id="BAABBY010000005">
    <property type="protein sequence ID" value="GAA4204892.1"/>
    <property type="molecule type" value="Genomic_DNA"/>
</dbReference>
<keyword evidence="1" id="KW-0547">Nucleotide-binding</keyword>
<sequence>MIETPQITIRKLRNRITTSKFQKTYISLMIESRGSLTDEELIHLLKLGVIFLNYGDDSIQRLGYRIIVRYSNLNDEYRPLYDVAINKGFIPVSKFIEEHHFSIAETESFFKTYFSSYQDNFSQNGIYLSYGQKKLIEFSQATQGDFVLIAPTSYGKSEIIVNKVYQYLNQKICVIVPSKALLAQTKKRILNGVRGSDVGRIITHPEMYRGDEQSFVAVLTQERLLRLLQKNPKLRIDVALVDEAHNMLKKEERAVLLVQVMMILRKRNTSCKFNFFSPFISSALNLENPRSSYKLLTGRSEEFIKVERYFTCNTLSGNQLFFYDQFLNQFTELPSQRYQSDTQLILDKSAGKNIVYLNRPRDIVNFALRLSGIINTEISVAKIQEATTTIGDFLHPDYNLLKCIECGVVYHHGGMPELIRLYVESIFSDNKDLRYIITSSTLLEGVNIPAEKIFLLTNKIGRRIFTKSQFKNLIGRICRFSEVFDKQTGRLSMLEPEIYLIKSQYEAISANHASFLMTHAKSDIDLEDEVENILLKEETSLQTQVQRDELRKTLEYLENIEPDTVELPGMVYVDSQIAQLCFRNNVYDFNIAENEARLLNNIEEFGSNNKIIDTESLVNAIYAIFIYQIDVTSIALKRLENFPARRFYSMILNWRTQGSSYKEMITKFVGYWNSLEDKVVYFGSAWGEIKRNQEDFVENYIDLSQKSGAERVNLAILKIKEEQDFVEFNLLKYIEILFEIGLVEADYYEKIKYGTSDKRVISLLKNGFSIDLAKCITSADYAPFININTDTDIIEINGLIPEVMDANGENKLLIFEVRYHMRSLT</sequence>
<evidence type="ECO:0000256" key="3">
    <source>
        <dbReference type="ARBA" id="ARBA00022806"/>
    </source>
</evidence>
<name>A0ABP8BEK4_9SPHI</name>
<keyword evidence="3" id="KW-0347">Helicase</keyword>
<accession>A0ABP8BEK4</accession>
<evidence type="ECO:0000256" key="4">
    <source>
        <dbReference type="ARBA" id="ARBA00022840"/>
    </source>
</evidence>
<dbReference type="InterPro" id="IPR027417">
    <property type="entry name" value="P-loop_NTPase"/>
</dbReference>
<dbReference type="PANTHER" id="PTHR47961:SF6">
    <property type="entry name" value="DNA-DIRECTED DNA POLYMERASE"/>
    <property type="match status" value="1"/>
</dbReference>
<comment type="caution">
    <text evidence="6">The sequence shown here is derived from an EMBL/GenBank/DDBJ whole genome shotgun (WGS) entry which is preliminary data.</text>
</comment>
<dbReference type="InterPro" id="IPR011545">
    <property type="entry name" value="DEAD/DEAH_box_helicase_dom"/>
</dbReference>
<dbReference type="InterPro" id="IPR050474">
    <property type="entry name" value="Hel308_SKI2-like"/>
</dbReference>
<dbReference type="SUPFAM" id="SSF52540">
    <property type="entry name" value="P-loop containing nucleoside triphosphate hydrolases"/>
    <property type="match status" value="1"/>
</dbReference>
<evidence type="ECO:0000256" key="2">
    <source>
        <dbReference type="ARBA" id="ARBA00022801"/>
    </source>
</evidence>
<gene>
    <name evidence="6" type="ORF">GCM10022289_23560</name>
</gene>
<evidence type="ECO:0000256" key="1">
    <source>
        <dbReference type="ARBA" id="ARBA00022741"/>
    </source>
</evidence>
<evidence type="ECO:0000259" key="5">
    <source>
        <dbReference type="PROSITE" id="PS51192"/>
    </source>
</evidence>
<dbReference type="Gene3D" id="3.40.50.300">
    <property type="entry name" value="P-loop containing nucleotide triphosphate hydrolases"/>
    <property type="match status" value="2"/>
</dbReference>
<keyword evidence="7" id="KW-1185">Reference proteome</keyword>
<dbReference type="PANTHER" id="PTHR47961">
    <property type="entry name" value="DNA POLYMERASE THETA, PUTATIVE (AFU_ORTHOLOGUE AFUA_1G05260)-RELATED"/>
    <property type="match status" value="1"/>
</dbReference>
<evidence type="ECO:0000313" key="7">
    <source>
        <dbReference type="Proteomes" id="UP001501772"/>
    </source>
</evidence>
<keyword evidence="4" id="KW-0067">ATP-binding</keyword>
<dbReference type="PROSITE" id="PS51192">
    <property type="entry name" value="HELICASE_ATP_BIND_1"/>
    <property type="match status" value="1"/>
</dbReference>
<dbReference type="Pfam" id="PF00270">
    <property type="entry name" value="DEAD"/>
    <property type="match status" value="1"/>
</dbReference>
<dbReference type="Proteomes" id="UP001501772">
    <property type="component" value="Unassembled WGS sequence"/>
</dbReference>
<dbReference type="SMART" id="SM00487">
    <property type="entry name" value="DEXDc"/>
    <property type="match status" value="1"/>
</dbReference>
<keyword evidence="2" id="KW-0378">Hydrolase</keyword>
<reference evidence="7" key="1">
    <citation type="journal article" date="2019" name="Int. J. Syst. Evol. Microbiol.">
        <title>The Global Catalogue of Microorganisms (GCM) 10K type strain sequencing project: providing services to taxonomists for standard genome sequencing and annotation.</title>
        <authorList>
            <consortium name="The Broad Institute Genomics Platform"/>
            <consortium name="The Broad Institute Genome Sequencing Center for Infectious Disease"/>
            <person name="Wu L."/>
            <person name="Ma J."/>
        </authorList>
    </citation>
    <scope>NUCLEOTIDE SEQUENCE [LARGE SCALE GENOMIC DNA]</scope>
    <source>
        <strain evidence="7">JCM 17626</strain>
    </source>
</reference>
<protein>
    <recommendedName>
        <fullName evidence="5">Helicase ATP-binding domain-containing protein</fullName>
    </recommendedName>
</protein>